<keyword evidence="1" id="KW-0732">Signal</keyword>
<dbReference type="OrthoDB" id="2960749at2759"/>
<feature type="signal peptide" evidence="1">
    <location>
        <begin position="1"/>
        <end position="19"/>
    </location>
</feature>
<reference evidence="2 3" key="1">
    <citation type="submission" date="2014-04" db="EMBL/GenBank/DDBJ databases">
        <title>Evolutionary Origins and Diversification of the Mycorrhizal Mutualists.</title>
        <authorList>
            <consortium name="DOE Joint Genome Institute"/>
            <consortium name="Mycorrhizal Genomics Consortium"/>
            <person name="Kohler A."/>
            <person name="Kuo A."/>
            <person name="Nagy L.G."/>
            <person name="Floudas D."/>
            <person name="Copeland A."/>
            <person name="Barry K.W."/>
            <person name="Cichocki N."/>
            <person name="Veneault-Fourrey C."/>
            <person name="LaButti K."/>
            <person name="Lindquist E.A."/>
            <person name="Lipzen A."/>
            <person name="Lundell T."/>
            <person name="Morin E."/>
            <person name="Murat C."/>
            <person name="Riley R."/>
            <person name="Ohm R."/>
            <person name="Sun H."/>
            <person name="Tunlid A."/>
            <person name="Henrissat B."/>
            <person name="Grigoriev I.V."/>
            <person name="Hibbett D.S."/>
            <person name="Martin F."/>
        </authorList>
    </citation>
    <scope>NUCLEOTIDE SEQUENCE [LARGE SCALE GENOMIC DNA]</scope>
    <source>
        <strain evidence="2 3">FD-317 M1</strain>
    </source>
</reference>
<organism evidence="2 3">
    <name type="scientific">Collybiopsis luxurians FD-317 M1</name>
    <dbReference type="NCBI Taxonomy" id="944289"/>
    <lineage>
        <taxon>Eukaryota</taxon>
        <taxon>Fungi</taxon>
        <taxon>Dikarya</taxon>
        <taxon>Basidiomycota</taxon>
        <taxon>Agaricomycotina</taxon>
        <taxon>Agaricomycetes</taxon>
        <taxon>Agaricomycetidae</taxon>
        <taxon>Agaricales</taxon>
        <taxon>Marasmiineae</taxon>
        <taxon>Omphalotaceae</taxon>
        <taxon>Collybiopsis</taxon>
        <taxon>Collybiopsis luxurians</taxon>
    </lineage>
</organism>
<dbReference type="Proteomes" id="UP000053593">
    <property type="component" value="Unassembled WGS sequence"/>
</dbReference>
<dbReference type="EMBL" id="KN834799">
    <property type="protein sequence ID" value="KIK56282.1"/>
    <property type="molecule type" value="Genomic_DNA"/>
</dbReference>
<evidence type="ECO:0000256" key="1">
    <source>
        <dbReference type="SAM" id="SignalP"/>
    </source>
</evidence>
<dbReference type="AlphaFoldDB" id="A0A0D0CDY9"/>
<name>A0A0D0CDY9_9AGAR</name>
<proteinExistence type="predicted"/>
<evidence type="ECO:0000313" key="2">
    <source>
        <dbReference type="EMBL" id="KIK56282.1"/>
    </source>
</evidence>
<gene>
    <name evidence="2" type="ORF">GYMLUDRAFT_263762</name>
</gene>
<dbReference type="HOGENOM" id="CLU_1959834_0_0_1"/>
<keyword evidence="3" id="KW-1185">Reference proteome</keyword>
<evidence type="ECO:0000313" key="3">
    <source>
        <dbReference type="Proteomes" id="UP000053593"/>
    </source>
</evidence>
<sequence length="139" mass="14283">MFFAKTLVALIASATTVVAKSVSRQASNNTACSFIMTPTPDPGVDVLQTDINFAIGHTIGESFLDLTIDDINAPLVRNSDGTYDVESVISVQGQNPASIAAFVLAWAGTTIDGIAAEWAVATVSCVLNSPTGGQCSCAA</sequence>
<protein>
    <submittedName>
        <fullName evidence="2">Uncharacterized protein</fullName>
    </submittedName>
</protein>
<accession>A0A0D0CDY9</accession>
<feature type="chain" id="PRO_5002220223" evidence="1">
    <location>
        <begin position="20"/>
        <end position="139"/>
    </location>
</feature>